<accession>A0A914V564</accession>
<dbReference type="Proteomes" id="UP000887566">
    <property type="component" value="Unplaced"/>
</dbReference>
<name>A0A914V564_9BILA</name>
<keyword evidence="1" id="KW-1185">Reference proteome</keyword>
<dbReference type="AlphaFoldDB" id="A0A914V564"/>
<dbReference type="WBParaSite" id="PSAMB.scaffold14720size1801.g36199.t1">
    <property type="protein sequence ID" value="PSAMB.scaffold14720size1801.g36199.t1"/>
    <property type="gene ID" value="PSAMB.scaffold14720size1801.g36199"/>
</dbReference>
<sequence>MLNKSGREIDPRQLVISKALSLTARKAESEHDLPGLKKTNLHHEGARGSLPVLEIVKRQDSLCNSSKSTSPTLSIGFSDVFDPINGTSDGSVSAADNDKLLNKLLNKSPNKPPKYHRLLGEMGKARSASEFCEASQRQAMSNAALSDMQKMPSVETVESGSVAFQKITELDSLFGTLGMVGPGGSTTGNARHHKYAIVGESNPRPTRDQLTSSQDAADVQSWFRFENGVSKT</sequence>
<reference evidence="2" key="1">
    <citation type="submission" date="2022-11" db="UniProtKB">
        <authorList>
            <consortium name="WormBaseParasite"/>
        </authorList>
    </citation>
    <scope>IDENTIFICATION</scope>
</reference>
<evidence type="ECO:0000313" key="1">
    <source>
        <dbReference type="Proteomes" id="UP000887566"/>
    </source>
</evidence>
<protein>
    <submittedName>
        <fullName evidence="2">Uncharacterized protein</fullName>
    </submittedName>
</protein>
<proteinExistence type="predicted"/>
<organism evidence="1 2">
    <name type="scientific">Plectus sambesii</name>
    <dbReference type="NCBI Taxonomy" id="2011161"/>
    <lineage>
        <taxon>Eukaryota</taxon>
        <taxon>Metazoa</taxon>
        <taxon>Ecdysozoa</taxon>
        <taxon>Nematoda</taxon>
        <taxon>Chromadorea</taxon>
        <taxon>Plectida</taxon>
        <taxon>Plectina</taxon>
        <taxon>Plectoidea</taxon>
        <taxon>Plectidae</taxon>
        <taxon>Plectus</taxon>
    </lineage>
</organism>
<evidence type="ECO:0000313" key="2">
    <source>
        <dbReference type="WBParaSite" id="PSAMB.scaffold14720size1801.g36199.t1"/>
    </source>
</evidence>